<keyword evidence="3 8" id="KW-0812">Transmembrane</keyword>
<evidence type="ECO:0000259" key="9">
    <source>
        <dbReference type="PROSITE" id="PS50850"/>
    </source>
</evidence>
<evidence type="ECO:0000313" key="10">
    <source>
        <dbReference type="EMBL" id="KUL66406.1"/>
    </source>
</evidence>
<evidence type="ECO:0000256" key="7">
    <source>
        <dbReference type="SAM" id="MobiDB-lite"/>
    </source>
</evidence>
<protein>
    <recommendedName>
        <fullName evidence="9">Major facilitator superfamily (MFS) profile domain-containing protein</fullName>
    </recommendedName>
</protein>
<feature type="transmembrane region" description="Helical" evidence="8">
    <location>
        <begin position="262"/>
        <end position="284"/>
    </location>
</feature>
<dbReference type="Proteomes" id="UP000053413">
    <property type="component" value="Unassembled WGS sequence"/>
</dbReference>
<dbReference type="GO" id="GO:0046677">
    <property type="term" value="P:response to antibiotic"/>
    <property type="evidence" value="ECO:0007669"/>
    <property type="project" value="UniProtKB-KW"/>
</dbReference>
<dbReference type="GO" id="GO:0005886">
    <property type="term" value="C:plasma membrane"/>
    <property type="evidence" value="ECO:0007669"/>
    <property type="project" value="UniProtKB-SubCell"/>
</dbReference>
<dbReference type="InterPro" id="IPR011701">
    <property type="entry name" value="MFS"/>
</dbReference>
<feature type="transmembrane region" description="Helical" evidence="8">
    <location>
        <begin position="387"/>
        <end position="409"/>
    </location>
</feature>
<dbReference type="Gene3D" id="1.20.1250.20">
    <property type="entry name" value="MFS general substrate transporter like domains"/>
    <property type="match status" value="1"/>
</dbReference>
<name>A0A0X3XCX9_STRVO</name>
<dbReference type="RefSeq" id="WP_059142250.1">
    <property type="nucleotide sequence ID" value="NZ_LLZJ01000017.1"/>
</dbReference>
<feature type="transmembrane region" description="Helical" evidence="8">
    <location>
        <begin position="316"/>
        <end position="337"/>
    </location>
</feature>
<evidence type="ECO:0000313" key="11">
    <source>
        <dbReference type="Proteomes" id="UP000053413"/>
    </source>
</evidence>
<feature type="transmembrane region" description="Helical" evidence="8">
    <location>
        <begin position="20"/>
        <end position="43"/>
    </location>
</feature>
<feature type="transmembrane region" description="Helical" evidence="8">
    <location>
        <begin position="55"/>
        <end position="74"/>
    </location>
</feature>
<dbReference type="PANTHER" id="PTHR42718">
    <property type="entry name" value="MAJOR FACILITATOR SUPERFAMILY MULTIDRUG TRANSPORTER MFSC"/>
    <property type="match status" value="1"/>
</dbReference>
<dbReference type="OrthoDB" id="3281800at2"/>
<proteinExistence type="predicted"/>
<feature type="transmembrane region" description="Helical" evidence="8">
    <location>
        <begin position="349"/>
        <end position="375"/>
    </location>
</feature>
<sequence length="443" mass="44860">MTAFQDTALRQGQAAPGRGVLVTLMTGTLLAPLNSSMVAVALVPVREHFAAPLPSVVWMVTAFYLAACVAQPVMGRLADLFGPRPVFVAGMALAALASAAAPFSPTLGTLVACRAVQAVGGAAAFPCAMVLLARRGRATGHALTGIAAANTVSGAVGPVLGGALVSLGGWSAIFWINLPLTVGALVAALLLFESAPAPGRGHGRRTRRGIGTRGPGRSAPAGASGLIAVYVLFVLFNLAYYGAFYGLPQWFQDARHFTPAQAGLLVLPIAATGALATVAAPALLRRVRLSSLLLSGALMLVAGLAGVTAFGTGTPVWLLVADGVLLGVPYGLCNLGLQRLMYERAPARFAGTAGGLFQTCRYVGAILAVGLVGLLPPQASSGGRGGLMGLGVAMTAVAGVFLLAMAADLGRRRSTAHRGQELESTLEAPGKPGLNATSEVERG</sequence>
<comment type="subcellular location">
    <subcellularLocation>
        <location evidence="1">Cell membrane</location>
        <topology evidence="1">Multi-pass membrane protein</topology>
    </subcellularLocation>
</comment>
<feature type="transmembrane region" description="Helical" evidence="8">
    <location>
        <begin position="173"/>
        <end position="197"/>
    </location>
</feature>
<dbReference type="SUPFAM" id="SSF103473">
    <property type="entry name" value="MFS general substrate transporter"/>
    <property type="match status" value="1"/>
</dbReference>
<dbReference type="PANTHER" id="PTHR42718:SF9">
    <property type="entry name" value="MAJOR FACILITATOR SUPERFAMILY MULTIDRUG TRANSPORTER MFSC"/>
    <property type="match status" value="1"/>
</dbReference>
<comment type="caution">
    <text evidence="10">The sequence shown here is derived from an EMBL/GenBank/DDBJ whole genome shotgun (WGS) entry which is preliminary data.</text>
</comment>
<feature type="region of interest" description="Disordered" evidence="7">
    <location>
        <begin position="416"/>
        <end position="443"/>
    </location>
</feature>
<accession>A0A0X3XCX9</accession>
<dbReference type="InterPro" id="IPR020846">
    <property type="entry name" value="MFS_dom"/>
</dbReference>
<feature type="transmembrane region" description="Helical" evidence="8">
    <location>
        <begin position="291"/>
        <end position="310"/>
    </location>
</feature>
<keyword evidence="2" id="KW-0813">Transport</keyword>
<feature type="transmembrane region" description="Helical" evidence="8">
    <location>
        <begin position="218"/>
        <end position="242"/>
    </location>
</feature>
<dbReference type="Pfam" id="PF07690">
    <property type="entry name" value="MFS_1"/>
    <property type="match status" value="1"/>
</dbReference>
<evidence type="ECO:0000256" key="5">
    <source>
        <dbReference type="ARBA" id="ARBA00023136"/>
    </source>
</evidence>
<keyword evidence="6" id="KW-0046">Antibiotic resistance</keyword>
<evidence type="ECO:0000256" key="1">
    <source>
        <dbReference type="ARBA" id="ARBA00004651"/>
    </source>
</evidence>
<organism evidence="10 11">
    <name type="scientific">Streptomyces violaceusniger</name>
    <dbReference type="NCBI Taxonomy" id="68280"/>
    <lineage>
        <taxon>Bacteria</taxon>
        <taxon>Bacillati</taxon>
        <taxon>Actinomycetota</taxon>
        <taxon>Actinomycetes</taxon>
        <taxon>Kitasatosporales</taxon>
        <taxon>Streptomycetaceae</taxon>
        <taxon>Streptomyces</taxon>
        <taxon>Streptomyces violaceusniger group</taxon>
    </lineage>
</organism>
<feature type="domain" description="Major facilitator superfamily (MFS) profile" evidence="9">
    <location>
        <begin position="20"/>
        <end position="416"/>
    </location>
</feature>
<feature type="transmembrane region" description="Helical" evidence="8">
    <location>
        <begin position="145"/>
        <end position="167"/>
    </location>
</feature>
<dbReference type="AlphaFoldDB" id="A0A0X3XCX9"/>
<reference evidence="11" key="1">
    <citation type="submission" date="2015-10" db="EMBL/GenBank/DDBJ databases">
        <authorList>
            <person name="Ju K.-S."/>
            <person name="Doroghazi J.R."/>
            <person name="Metcalf W.W."/>
        </authorList>
    </citation>
    <scope>NUCLEOTIDE SEQUENCE [LARGE SCALE GENOMIC DNA]</scope>
    <source>
        <strain evidence="11">NRRL F-8817</strain>
    </source>
</reference>
<dbReference type="EMBL" id="LLZJ01000017">
    <property type="protein sequence ID" value="KUL66406.1"/>
    <property type="molecule type" value="Genomic_DNA"/>
</dbReference>
<dbReference type="CDD" id="cd17321">
    <property type="entry name" value="MFS_MMR_MDR_like"/>
    <property type="match status" value="1"/>
</dbReference>
<evidence type="ECO:0000256" key="6">
    <source>
        <dbReference type="ARBA" id="ARBA00023251"/>
    </source>
</evidence>
<feature type="transmembrane region" description="Helical" evidence="8">
    <location>
        <begin position="115"/>
        <end position="133"/>
    </location>
</feature>
<feature type="compositionally biased region" description="Basic residues" evidence="7">
    <location>
        <begin position="201"/>
        <end position="210"/>
    </location>
</feature>
<keyword evidence="4 8" id="KW-1133">Transmembrane helix</keyword>
<feature type="transmembrane region" description="Helical" evidence="8">
    <location>
        <begin position="86"/>
        <end position="103"/>
    </location>
</feature>
<dbReference type="InterPro" id="IPR036259">
    <property type="entry name" value="MFS_trans_sf"/>
</dbReference>
<dbReference type="PROSITE" id="PS50850">
    <property type="entry name" value="MFS"/>
    <property type="match status" value="1"/>
</dbReference>
<evidence type="ECO:0000256" key="2">
    <source>
        <dbReference type="ARBA" id="ARBA00022448"/>
    </source>
</evidence>
<keyword evidence="5 8" id="KW-0472">Membrane</keyword>
<evidence type="ECO:0000256" key="4">
    <source>
        <dbReference type="ARBA" id="ARBA00022989"/>
    </source>
</evidence>
<evidence type="ECO:0000256" key="3">
    <source>
        <dbReference type="ARBA" id="ARBA00022692"/>
    </source>
</evidence>
<evidence type="ECO:0000256" key="8">
    <source>
        <dbReference type="SAM" id="Phobius"/>
    </source>
</evidence>
<feature type="region of interest" description="Disordered" evidence="7">
    <location>
        <begin position="198"/>
        <end position="219"/>
    </location>
</feature>
<dbReference type="GO" id="GO:0022857">
    <property type="term" value="F:transmembrane transporter activity"/>
    <property type="evidence" value="ECO:0007669"/>
    <property type="project" value="InterPro"/>
</dbReference>
<gene>
    <name evidence="10" type="ORF">ADL28_03510</name>
</gene>